<dbReference type="Proteomes" id="UP000033103">
    <property type="component" value="Chromosome"/>
</dbReference>
<dbReference type="STRING" id="187101.VC03_02495"/>
<dbReference type="Pfam" id="PF00583">
    <property type="entry name" value="Acetyltransf_1"/>
    <property type="match status" value="1"/>
</dbReference>
<evidence type="ECO:0000313" key="3">
    <source>
        <dbReference type="Proteomes" id="UP000033103"/>
    </source>
</evidence>
<protein>
    <recommendedName>
        <fullName evidence="1">N-acetyltransferase domain-containing protein</fullName>
    </recommendedName>
</protein>
<dbReference type="KEGG" id="sns:VC03_02495"/>
<dbReference type="OrthoDB" id="95438at2"/>
<dbReference type="EMBL" id="CP011280">
    <property type="protein sequence ID" value="AKC95415.1"/>
    <property type="molecule type" value="Genomic_DNA"/>
</dbReference>
<dbReference type="PROSITE" id="PS51186">
    <property type="entry name" value="GNAT"/>
    <property type="match status" value="1"/>
</dbReference>
<dbReference type="AlphaFoldDB" id="A0A0E3ZBD3"/>
<dbReference type="Gene3D" id="3.40.630.30">
    <property type="match status" value="1"/>
</dbReference>
<keyword evidence="3" id="KW-1185">Reference proteome</keyword>
<dbReference type="SUPFAM" id="SSF55729">
    <property type="entry name" value="Acyl-CoA N-acyltransferases (Nat)"/>
    <property type="match status" value="1"/>
</dbReference>
<dbReference type="HOGENOM" id="CLU_013985_34_9_0"/>
<dbReference type="InterPro" id="IPR000182">
    <property type="entry name" value="GNAT_dom"/>
</dbReference>
<organism evidence="2 3">
    <name type="scientific">Sneathia vaginalis</name>
    <dbReference type="NCBI Taxonomy" id="187101"/>
    <lineage>
        <taxon>Bacteria</taxon>
        <taxon>Fusobacteriati</taxon>
        <taxon>Fusobacteriota</taxon>
        <taxon>Fusobacteriia</taxon>
        <taxon>Fusobacteriales</taxon>
        <taxon>Leptotrichiaceae</taxon>
        <taxon>Sneathia</taxon>
    </lineage>
</organism>
<gene>
    <name evidence="2" type="ORF">VC03_02495</name>
</gene>
<evidence type="ECO:0000313" key="2">
    <source>
        <dbReference type="EMBL" id="AKC95415.1"/>
    </source>
</evidence>
<dbReference type="CDD" id="cd04301">
    <property type="entry name" value="NAT_SF"/>
    <property type="match status" value="1"/>
</dbReference>
<dbReference type="InterPro" id="IPR016181">
    <property type="entry name" value="Acyl_CoA_acyltransferase"/>
</dbReference>
<dbReference type="RefSeq" id="WP_046328521.1">
    <property type="nucleotide sequence ID" value="NZ_CP011280.1"/>
</dbReference>
<reference evidence="2 3" key="1">
    <citation type="journal article" date="2012" name="BMC Genomics">
        <title>Genomic sequence analysis and characterization of Sneathia amnii sp. nov.</title>
        <authorList>
            <consortium name="Vaginal Microbiome Consortium (additional members)"/>
            <person name="Harwich M.D.Jr."/>
            <person name="Serrano M.G."/>
            <person name="Fettweis J.M."/>
            <person name="Alves J.M."/>
            <person name="Reimers M.A."/>
            <person name="Buck G.A."/>
            <person name="Jefferson K.K."/>
        </authorList>
    </citation>
    <scope>NUCLEOTIDE SEQUENCE [LARGE SCALE GENOMIC DNA]</scope>
    <source>
        <strain evidence="2 3">SN35</strain>
    </source>
</reference>
<proteinExistence type="predicted"/>
<evidence type="ECO:0000259" key="1">
    <source>
        <dbReference type="PROSITE" id="PS51186"/>
    </source>
</evidence>
<feature type="domain" description="N-acetyltransferase" evidence="1">
    <location>
        <begin position="3"/>
        <end position="148"/>
    </location>
</feature>
<dbReference type="PATRIC" id="fig|1069640.6.peg.479"/>
<dbReference type="GO" id="GO:0016747">
    <property type="term" value="F:acyltransferase activity, transferring groups other than amino-acyl groups"/>
    <property type="evidence" value="ECO:0007669"/>
    <property type="project" value="InterPro"/>
</dbReference>
<name>A0A0E3ZBD3_9FUSO</name>
<accession>A0A0E3ZBD3</accession>
<sequence length="148" mass="17608">MQVSIRNIEESDRSLYLQFADTFYNSSACLHTVPAENFEKSFNFMLHSKVYAELFMIECDDEVIGYCMISKTYSQEAASMVLLVEELYIVEEHRSKGVATKVFKYLFDKYGKFGRIRLEVVEDNYRARKLYERLGFEYLNYMQMIIDR</sequence>